<keyword evidence="1" id="KW-0472">Membrane</keyword>
<dbReference type="RefSeq" id="WP_136911228.1">
    <property type="nucleotide sequence ID" value="NZ_SUMD01000009.1"/>
</dbReference>
<dbReference type="Proteomes" id="UP000305109">
    <property type="component" value="Unassembled WGS sequence"/>
</dbReference>
<comment type="caution">
    <text evidence="2">The sequence shown here is derived from an EMBL/GenBank/DDBJ whole genome shotgun (WGS) entry which is preliminary data.</text>
</comment>
<evidence type="ECO:0000256" key="1">
    <source>
        <dbReference type="SAM" id="Phobius"/>
    </source>
</evidence>
<reference evidence="2 3" key="1">
    <citation type="submission" date="2019-04" db="EMBL/GenBank/DDBJ databases">
        <title>Rhodococcus oryzae sp. nov., a novel actinomycete isolated from rhizosphere soil of rice (Oryza sativa L.).</title>
        <authorList>
            <person name="Li C."/>
        </authorList>
    </citation>
    <scope>NUCLEOTIDE SEQUENCE [LARGE SCALE GENOMIC DNA]</scope>
    <source>
        <strain evidence="2 3">NEAU-CX67</strain>
    </source>
</reference>
<sequence length="152" mass="16412">MSNKNARGPRQVELIGPVAGVVTYSIAGGLILAGPIAGWGDGSLATGLWIGVFTLPFGIGIAVSTYRWRWNEKRFQAAGIAGTLKILAVNRIRSSDESQYIAELTVRISGPGFDTFETDCEVPTSSMRPQFGDRLTVMVEPSDLTFAIFQQD</sequence>
<keyword evidence="3" id="KW-1185">Reference proteome</keyword>
<keyword evidence="1" id="KW-0812">Transmembrane</keyword>
<accession>A0ABY2RGT8</accession>
<name>A0ABY2RGT8_9NOCA</name>
<protein>
    <recommendedName>
        <fullName evidence="4">DUF3592 domain-containing protein</fullName>
    </recommendedName>
</protein>
<feature type="transmembrane region" description="Helical" evidence="1">
    <location>
        <begin position="12"/>
        <end position="36"/>
    </location>
</feature>
<evidence type="ECO:0000313" key="3">
    <source>
        <dbReference type="Proteomes" id="UP000305109"/>
    </source>
</evidence>
<proteinExistence type="predicted"/>
<evidence type="ECO:0000313" key="2">
    <source>
        <dbReference type="EMBL" id="TJZ76079.1"/>
    </source>
</evidence>
<feature type="transmembrane region" description="Helical" evidence="1">
    <location>
        <begin position="48"/>
        <end position="66"/>
    </location>
</feature>
<gene>
    <name evidence="2" type="ORF">FCG67_18910</name>
</gene>
<dbReference type="EMBL" id="SUMD01000009">
    <property type="protein sequence ID" value="TJZ76079.1"/>
    <property type="molecule type" value="Genomic_DNA"/>
</dbReference>
<organism evidence="2 3">
    <name type="scientific">Rhodococcus oryzae</name>
    <dbReference type="NCBI Taxonomy" id="2571143"/>
    <lineage>
        <taxon>Bacteria</taxon>
        <taxon>Bacillati</taxon>
        <taxon>Actinomycetota</taxon>
        <taxon>Actinomycetes</taxon>
        <taxon>Mycobacteriales</taxon>
        <taxon>Nocardiaceae</taxon>
        <taxon>Rhodococcus</taxon>
    </lineage>
</organism>
<evidence type="ECO:0008006" key="4">
    <source>
        <dbReference type="Google" id="ProtNLM"/>
    </source>
</evidence>
<keyword evidence="1" id="KW-1133">Transmembrane helix</keyword>